<dbReference type="InterPro" id="IPR030182">
    <property type="entry name" value="PUP_plant"/>
</dbReference>
<dbReference type="PANTHER" id="PTHR31376">
    <property type="entry name" value="OS09G0467300 PROTEIN-RELATED"/>
    <property type="match status" value="1"/>
</dbReference>
<dbReference type="GO" id="GO:0015211">
    <property type="term" value="F:purine nucleoside transmembrane transporter activity"/>
    <property type="evidence" value="ECO:0007669"/>
    <property type="project" value="UniProtKB-UniRule"/>
</dbReference>
<evidence type="ECO:0000256" key="3">
    <source>
        <dbReference type="ARBA" id="ARBA00022692"/>
    </source>
</evidence>
<dbReference type="GO" id="GO:0005345">
    <property type="term" value="F:purine nucleobase transmembrane transporter activity"/>
    <property type="evidence" value="ECO:0007669"/>
    <property type="project" value="UniProtKB-UniRule"/>
</dbReference>
<sequence length="320" mass="35918">MKSQKKARKSLDKLKAKLEVQKSRLSGAVEGFKAHSKRLVPAVIDPTEAGDIFRNLHLMMKQTELSAEAEIGVIEDEMAPVEHLIRQEQMVALQVERDLRKQTTICVSSRDEVRVLKNSGIGYGLSVVRSAKDRSSLISFYRSAVYAFLIAMPYDNHVALPCAAIPKEAKGFEVGETTYYLVLVCSAIVWQCFFLGAIGVVVQCHSLAVFLSGCNRSRVLCLLSAVILPVTEVVAVIFYQGILGMFQPENGVSPLFAFWGFVSYFYGELKHRKEKNKTQNRCSETGLPESITIYHSVMKFLYQSRSEYVIQRNVELIFAN</sequence>
<keyword evidence="4 6" id="KW-1133">Transmembrane helix</keyword>
<dbReference type="EMBL" id="JACTNZ010000007">
    <property type="protein sequence ID" value="KAG5542331.1"/>
    <property type="molecule type" value="Genomic_DNA"/>
</dbReference>
<keyword evidence="2 6" id="KW-0813">Transport</keyword>
<dbReference type="GO" id="GO:0016020">
    <property type="term" value="C:membrane"/>
    <property type="evidence" value="ECO:0007669"/>
    <property type="project" value="UniProtKB-SubCell"/>
</dbReference>
<feature type="transmembrane region" description="Helical" evidence="6">
    <location>
        <begin position="139"/>
        <end position="159"/>
    </location>
</feature>
<name>A0AAV6JM89_9ERIC</name>
<feature type="transmembrane region" description="Helical" evidence="6">
    <location>
        <begin position="219"/>
        <end position="239"/>
    </location>
</feature>
<protein>
    <recommendedName>
        <fullName evidence="6">Probable purine permease</fullName>
    </recommendedName>
</protein>
<evidence type="ECO:0000256" key="2">
    <source>
        <dbReference type="ARBA" id="ARBA00022448"/>
    </source>
</evidence>
<evidence type="ECO:0000256" key="6">
    <source>
        <dbReference type="RuleBase" id="RU368015"/>
    </source>
</evidence>
<comment type="caution">
    <text evidence="6">Lacks conserved residue(s) required for the propagation of feature annotation.</text>
</comment>
<evidence type="ECO:0000313" key="7">
    <source>
        <dbReference type="EMBL" id="KAG5542331.1"/>
    </source>
</evidence>
<accession>A0AAV6JM89</accession>
<reference evidence="7" key="1">
    <citation type="submission" date="2020-08" db="EMBL/GenBank/DDBJ databases">
        <title>Plant Genome Project.</title>
        <authorList>
            <person name="Zhang R.-G."/>
        </authorList>
    </citation>
    <scope>NUCLEOTIDE SEQUENCE</scope>
    <source>
        <strain evidence="7">WSP0</strain>
        <tissue evidence="7">Leaf</tissue>
    </source>
</reference>
<comment type="caution">
    <text evidence="7">The sequence shown here is derived from an EMBL/GenBank/DDBJ whole genome shotgun (WGS) entry which is preliminary data.</text>
</comment>
<evidence type="ECO:0000256" key="1">
    <source>
        <dbReference type="ARBA" id="ARBA00006213"/>
    </source>
</evidence>
<evidence type="ECO:0000313" key="8">
    <source>
        <dbReference type="Proteomes" id="UP000823749"/>
    </source>
</evidence>
<keyword evidence="5 6" id="KW-0472">Membrane</keyword>
<comment type="similarity">
    <text evidence="1 6">Belongs to the purine permeases (TC 2.A.7.14) family.</text>
</comment>
<keyword evidence="8" id="KW-1185">Reference proteome</keyword>
<dbReference type="AlphaFoldDB" id="A0AAV6JM89"/>
<dbReference type="Pfam" id="PF16913">
    <property type="entry name" value="PUNUT"/>
    <property type="match status" value="1"/>
</dbReference>
<feature type="transmembrane region" description="Helical" evidence="6">
    <location>
        <begin position="251"/>
        <end position="267"/>
    </location>
</feature>
<gene>
    <name evidence="7" type="ORF">RHGRI_022017</name>
</gene>
<proteinExistence type="inferred from homology"/>
<evidence type="ECO:0000256" key="5">
    <source>
        <dbReference type="ARBA" id="ARBA00023136"/>
    </source>
</evidence>
<evidence type="ECO:0000256" key="4">
    <source>
        <dbReference type="ARBA" id="ARBA00022989"/>
    </source>
</evidence>
<feature type="transmembrane region" description="Helical" evidence="6">
    <location>
        <begin position="179"/>
        <end position="212"/>
    </location>
</feature>
<organism evidence="7 8">
    <name type="scientific">Rhododendron griersonianum</name>
    <dbReference type="NCBI Taxonomy" id="479676"/>
    <lineage>
        <taxon>Eukaryota</taxon>
        <taxon>Viridiplantae</taxon>
        <taxon>Streptophyta</taxon>
        <taxon>Embryophyta</taxon>
        <taxon>Tracheophyta</taxon>
        <taxon>Spermatophyta</taxon>
        <taxon>Magnoliopsida</taxon>
        <taxon>eudicotyledons</taxon>
        <taxon>Gunneridae</taxon>
        <taxon>Pentapetalae</taxon>
        <taxon>asterids</taxon>
        <taxon>Ericales</taxon>
        <taxon>Ericaceae</taxon>
        <taxon>Ericoideae</taxon>
        <taxon>Rhodoreae</taxon>
        <taxon>Rhododendron</taxon>
    </lineage>
</organism>
<dbReference type="PANTHER" id="PTHR31376:SF1">
    <property type="entry name" value="PURINE PERMEASE 2"/>
    <property type="match status" value="1"/>
</dbReference>
<dbReference type="Proteomes" id="UP000823749">
    <property type="component" value="Chromosome 7"/>
</dbReference>
<comment type="subcellular location">
    <subcellularLocation>
        <location evidence="6">Membrane</location>
        <topology evidence="6">Multi-pass membrane protein</topology>
    </subcellularLocation>
</comment>
<keyword evidence="3 6" id="KW-0812">Transmembrane</keyword>